<evidence type="ECO:0000256" key="1">
    <source>
        <dbReference type="SAM" id="MobiDB-lite"/>
    </source>
</evidence>
<name>A0A8J2KCQ7_9HEXA</name>
<comment type="caution">
    <text evidence="2">The sequence shown here is derived from an EMBL/GenBank/DDBJ whole genome shotgun (WGS) entry which is preliminary data.</text>
</comment>
<accession>A0A8J2KCQ7</accession>
<reference evidence="2" key="1">
    <citation type="submission" date="2021-06" db="EMBL/GenBank/DDBJ databases">
        <authorList>
            <person name="Hodson N. C."/>
            <person name="Mongue J. A."/>
            <person name="Jaron S. K."/>
        </authorList>
    </citation>
    <scope>NUCLEOTIDE SEQUENCE</scope>
</reference>
<sequence length="29" mass="3288">MRPEKLEPISNKLIDPVTSSTNWDDGDQT</sequence>
<evidence type="ECO:0000313" key="2">
    <source>
        <dbReference type="EMBL" id="CAG7733798.1"/>
    </source>
</evidence>
<dbReference type="AlphaFoldDB" id="A0A8J2KCQ7"/>
<protein>
    <submittedName>
        <fullName evidence="2">Uncharacterized protein</fullName>
    </submittedName>
</protein>
<gene>
    <name evidence="2" type="ORF">AFUS01_LOCUS22221</name>
</gene>
<dbReference type="EMBL" id="CAJVCH010256338">
    <property type="protein sequence ID" value="CAG7733798.1"/>
    <property type="molecule type" value="Genomic_DNA"/>
</dbReference>
<evidence type="ECO:0000313" key="3">
    <source>
        <dbReference type="Proteomes" id="UP000708208"/>
    </source>
</evidence>
<proteinExistence type="predicted"/>
<feature type="region of interest" description="Disordered" evidence="1">
    <location>
        <begin position="1"/>
        <end position="29"/>
    </location>
</feature>
<feature type="non-terminal residue" evidence="2">
    <location>
        <position position="29"/>
    </location>
</feature>
<keyword evidence="3" id="KW-1185">Reference proteome</keyword>
<dbReference type="Proteomes" id="UP000708208">
    <property type="component" value="Unassembled WGS sequence"/>
</dbReference>
<organism evidence="2 3">
    <name type="scientific">Allacma fusca</name>
    <dbReference type="NCBI Taxonomy" id="39272"/>
    <lineage>
        <taxon>Eukaryota</taxon>
        <taxon>Metazoa</taxon>
        <taxon>Ecdysozoa</taxon>
        <taxon>Arthropoda</taxon>
        <taxon>Hexapoda</taxon>
        <taxon>Collembola</taxon>
        <taxon>Symphypleona</taxon>
        <taxon>Sminthuridae</taxon>
        <taxon>Allacma</taxon>
    </lineage>
</organism>